<sequence length="2244" mass="249634">MSRPVPPVSRPRPAHVPPTSRQCPASVPPMSRPCPAPSRPCPALSRLVPPVSRHRPALSRPAFDTEASLVSYYRGLVKHIGARGLDRMKLGSDGDILKLPVETLQPSEVFAAGPPCGPWAATGARMGTADSRSDVMDTCVAWIIFQAWQGQLVAFVLENSRLLKGTQYLEEILSRLQFCVPFFRIEAQVHNLKTIFPHDRERLWIRGMRRDCLGPEASLPVPLTAKDLGGHVDIRTLIESTVPPVGPASLSHRMRCNLAAYIARIEKDVLAGKAGTVAVVELDRSPLRDYGKQVLYDLIPPLRTAGPKLFLLLSGEVKNCLPWQQQRLHRFVTPEERFMFQGHSGLACRMFDNKTAALKAAGNAYHPLHLASMLCPMLEQAYIYGALPEEPTRLSTQELHELIPAVTPGESFHNPAEAEGFPNVFCQDDIEECESMIKKGKQASRKFAASCVDKKGSESSSVHGAGPASHRAGLDLKSEVKAEVKQASSSQVGIAPALLCQKCGETTNMASSCATGRNPLLRACNSCLATEKWLNRSLTKPKGREETEEEKGRRLNAQKVKDELKAKTPEDRKKWYAEQKLSRAQEDHRTKRTFSSAVGHVEERRIASSFRDNLDVYVPFRIWAAQEMSLKVYNTLREAEAGWEKLLANPATLTVQKNGQTCVKQFHGVEVRQRDGHEFQSGLRQRMDISDEKELDEYLEENESRLKRAKNRLSVEAKANEEEGDDKIIPLLTVRKDLGQLKEIEEARDAEMHAQAAAIAERKAKEAKQKKEKEESQEKSLPLEKLALQSAKGKAVQTMTNVLLRLQTVYKTLEEEANKLTENEGEDIKREQAAKFRCVAQALQTLETSINEKDKAWEHDASQTQTAEELAALRQQITEATKNFHTSSEDSKAAKDTITDVRCWLNNTKKAIRDAEKAAQKTAAGKKIAKVAGSNTLDQLGLALAKDCRSMTESHGDISYTLDVKNILAGGPPCLLDTNRSQQLRDTVFGLDYYKLQKTWVAEKMKFVQGSSCSAIVSKKAVAGRLGQLLQKSWPDILGTDTLRGVPAEAQDHFVIQFAQRHNNTGSLYARTELNCPMLLLLLEGDLAVGGFRPDRLGGKTLAEEVRKLESMTATQIRLEAENHGWMVRLKPGASILIPSNCVWFELSGDDSENHSIRQVIGREAFVPPMLQWLEQMDKEGSLAQNEALVKLRAFLQSQTQVLPDSQASKYDSQSTLLNCQPTTAGTISNAVTLRGAVLHEAKDGIAQIPRCQQSVGLSTVLNCQQPETARRTFEKDDKDLEITCLENEVEDLKCALKRTRLLADSQEKTISVLTTKKAELESDLSETRQKLQAAEKRLLRQDASSSQGLDKFRLVSSQGMQSLFGDTCLIYDTCMARTISSVVNIAESKKVSPEQIASDMDTFQVYWQQQVEKMEDICRQEAGASGRVEDGLPTVFFTISPAEWRYVLHEGMFPEGDLSDQQSLLTLHLYHTLEAMLGLHLFKEGVSLARVGVAKVRQWSLRYEFQSRGTLHVHCLLWADLLPGWTAENVTARTGGKERSAFLILLEELFRSRADVQCGDGHHLLLQYVAGYVSKASDALTFRSKQAQHDGDGSRWRQVYRLLCKKSPLEQEMVMEMAGLSMAKHSFTGVSLFPPIPGSKAVNESRAHYNAFQQFLHRGAVVDGAATSMSYMQWLRMFRVVTTDGKSVVRPRNVAGPGRNKSCGIGIRFPFELLDIFVGAWAACFLENMLEARLRPSTEEDDAYPAGFDFEKARRRLFRADSRHRGRPDVRGLSVDRIVTFKARINACSLLLQGKDPSIWSARRPAGLPQRQWSPEQAQVLGRIREGLRVGDAGVMADSRRVLRVTGGPGTGKTEVVIGAVQAALEDGCRVLVAGPIGLLMSMYKLRLPPNENLVMETIHAAFKVVRDADAQYIPPGRLRTFDLIILDEVSQIDAAVWNCLKIALGELRPLPFIVFVGDFQQLQPTVGRPLLQQNLEQQVRDGTVFAVELRQHEAARSADPVMLDFLQRARVRQPSRDALGRFFAGRIWPSDLNLATAKAKELEASEGGSFTFLTVTNKGAQDINMACLARDYPEQLRLTHNVDKDRGFVNGAMGVVQEVLRKDVFVLMTGQQVPVLVHPITYKGNKYLPVSYGWATTIRRVQGATLDKVVLYFNRHLADRGYAHVGASRARRAVDVYLMGRIRRTDWLAVNSDQADEQTVLSALSDSSASDDDYFPSDPEADSSDPEPADSDFDPCSESESE</sequence>
<gene>
    <name evidence="5" type="primary">Pif1</name>
    <name evidence="5" type="ORF">SNAT2548_LOCUS11673</name>
</gene>
<dbReference type="PANTHER" id="PTHR47642">
    <property type="entry name" value="ATP-DEPENDENT DNA HELICASE"/>
    <property type="match status" value="1"/>
</dbReference>
<feature type="compositionally biased region" description="Basic and acidic residues" evidence="4">
    <location>
        <begin position="760"/>
        <end position="781"/>
    </location>
</feature>
<protein>
    <submittedName>
        <fullName evidence="5">Pif1 protein</fullName>
    </submittedName>
</protein>
<dbReference type="InterPro" id="IPR001525">
    <property type="entry name" value="C5_MeTfrase"/>
</dbReference>
<evidence type="ECO:0000256" key="3">
    <source>
        <dbReference type="SAM" id="Coils"/>
    </source>
</evidence>
<dbReference type="Gene3D" id="3.40.50.150">
    <property type="entry name" value="Vaccinia Virus protein VP39"/>
    <property type="match status" value="1"/>
</dbReference>
<evidence type="ECO:0000256" key="2">
    <source>
        <dbReference type="ARBA" id="ARBA00022679"/>
    </source>
</evidence>
<keyword evidence="3" id="KW-0175">Coiled coil</keyword>
<accession>A0A812LEM9</accession>
<dbReference type="EMBL" id="CAJNDS010001068">
    <property type="protein sequence ID" value="CAE7246116.1"/>
    <property type="molecule type" value="Genomic_DNA"/>
</dbReference>
<dbReference type="Pfam" id="PF00145">
    <property type="entry name" value="DNA_methylase"/>
    <property type="match status" value="1"/>
</dbReference>
<dbReference type="GO" id="GO:0008168">
    <property type="term" value="F:methyltransferase activity"/>
    <property type="evidence" value="ECO:0007669"/>
    <property type="project" value="UniProtKB-KW"/>
</dbReference>
<keyword evidence="2" id="KW-0808">Transferase</keyword>
<dbReference type="InterPro" id="IPR029063">
    <property type="entry name" value="SAM-dependent_MTases_sf"/>
</dbReference>
<dbReference type="Proteomes" id="UP000604046">
    <property type="component" value="Unassembled WGS sequence"/>
</dbReference>
<dbReference type="SUPFAM" id="SSF52540">
    <property type="entry name" value="P-loop containing nucleoside triphosphate hydrolases"/>
    <property type="match status" value="2"/>
</dbReference>
<evidence type="ECO:0000313" key="5">
    <source>
        <dbReference type="EMBL" id="CAE7246116.1"/>
    </source>
</evidence>
<feature type="region of interest" description="Disordered" evidence="4">
    <location>
        <begin position="2202"/>
        <end position="2244"/>
    </location>
</feature>
<evidence type="ECO:0000256" key="4">
    <source>
        <dbReference type="SAM" id="MobiDB-lite"/>
    </source>
</evidence>
<organism evidence="5 6">
    <name type="scientific">Symbiodinium natans</name>
    <dbReference type="NCBI Taxonomy" id="878477"/>
    <lineage>
        <taxon>Eukaryota</taxon>
        <taxon>Sar</taxon>
        <taxon>Alveolata</taxon>
        <taxon>Dinophyceae</taxon>
        <taxon>Suessiales</taxon>
        <taxon>Symbiodiniaceae</taxon>
        <taxon>Symbiodinium</taxon>
    </lineage>
</organism>
<proteinExistence type="predicted"/>
<dbReference type="SUPFAM" id="SSF53335">
    <property type="entry name" value="S-adenosyl-L-methionine-dependent methyltransferases"/>
    <property type="match status" value="1"/>
</dbReference>
<name>A0A812LEM9_9DINO</name>
<comment type="caution">
    <text evidence="5">The sequence shown here is derived from an EMBL/GenBank/DDBJ whole genome shotgun (WGS) entry which is preliminary data.</text>
</comment>
<evidence type="ECO:0000313" key="6">
    <source>
        <dbReference type="Proteomes" id="UP000604046"/>
    </source>
</evidence>
<feature type="compositionally biased region" description="Acidic residues" evidence="4">
    <location>
        <begin position="2211"/>
        <end position="2244"/>
    </location>
</feature>
<feature type="compositionally biased region" description="Pro residues" evidence="4">
    <location>
        <begin position="26"/>
        <end position="39"/>
    </location>
</feature>
<feature type="region of interest" description="Disordered" evidence="4">
    <location>
        <begin position="752"/>
        <end position="781"/>
    </location>
</feature>
<reference evidence="5" key="1">
    <citation type="submission" date="2021-02" db="EMBL/GenBank/DDBJ databases">
        <authorList>
            <person name="Dougan E. K."/>
            <person name="Rhodes N."/>
            <person name="Thang M."/>
            <person name="Chan C."/>
        </authorList>
    </citation>
    <scope>NUCLEOTIDE SEQUENCE</scope>
</reference>
<feature type="coiled-coil region" evidence="3">
    <location>
        <begin position="692"/>
        <end position="719"/>
    </location>
</feature>
<dbReference type="Gene3D" id="3.40.50.300">
    <property type="entry name" value="P-loop containing nucleotide triphosphate hydrolases"/>
    <property type="match status" value="2"/>
</dbReference>
<keyword evidence="6" id="KW-1185">Reference proteome</keyword>
<feature type="region of interest" description="Disordered" evidence="4">
    <location>
        <begin position="1"/>
        <end position="39"/>
    </location>
</feature>
<dbReference type="InterPro" id="IPR051055">
    <property type="entry name" value="PIF1_helicase"/>
</dbReference>
<feature type="coiled-coil region" evidence="3">
    <location>
        <begin position="1276"/>
        <end position="1345"/>
    </location>
</feature>
<dbReference type="GO" id="GO:0032259">
    <property type="term" value="P:methylation"/>
    <property type="evidence" value="ECO:0007669"/>
    <property type="project" value="UniProtKB-KW"/>
</dbReference>
<dbReference type="CDD" id="cd18809">
    <property type="entry name" value="SF1_C_RecD"/>
    <property type="match status" value="1"/>
</dbReference>
<dbReference type="InterPro" id="IPR027417">
    <property type="entry name" value="P-loop_NTPase"/>
</dbReference>
<dbReference type="Pfam" id="PF13245">
    <property type="entry name" value="AAA_19"/>
    <property type="match status" value="1"/>
</dbReference>
<keyword evidence="1" id="KW-0489">Methyltransferase</keyword>
<dbReference type="Gene3D" id="2.30.30.940">
    <property type="match status" value="1"/>
</dbReference>
<evidence type="ECO:0000256" key="1">
    <source>
        <dbReference type="ARBA" id="ARBA00022603"/>
    </source>
</evidence>
<feature type="compositionally biased region" description="Pro residues" evidence="4">
    <location>
        <begin position="1"/>
        <end position="16"/>
    </location>
</feature>